<dbReference type="EMBL" id="FN649752">
    <property type="protein sequence ID" value="CBN77489.1"/>
    <property type="molecule type" value="Genomic_DNA"/>
</dbReference>
<protein>
    <submittedName>
        <fullName evidence="2">Uncharacterized protein</fullName>
    </submittedName>
</protein>
<keyword evidence="3" id="KW-1185">Reference proteome</keyword>
<feature type="transmembrane region" description="Helical" evidence="1">
    <location>
        <begin position="67"/>
        <end position="89"/>
    </location>
</feature>
<name>D8LQA9_ECTSI</name>
<dbReference type="Proteomes" id="UP000002630">
    <property type="component" value="Linkage Group LG27"/>
</dbReference>
<sequence>MLNPMLPDEVAVKQVPKQRFSGVKELFVFRHFQGIVLARRLHFVGQVWNVVWSTLVLFGILREGTALGIIVAIIVYPIFVFYMACFLRLMSELAVSVLLLPSLLAKSQGNGGRGAVAEPVGVGDADLAAYGVSGVDDAGTIV</sequence>
<proteinExistence type="predicted"/>
<dbReference type="EMBL" id="FN648807">
    <property type="protein sequence ID" value="CBN77489.1"/>
    <property type="molecule type" value="Genomic_DNA"/>
</dbReference>
<organism evidence="2 3">
    <name type="scientific">Ectocarpus siliculosus</name>
    <name type="common">Brown alga</name>
    <name type="synonym">Conferva siliculosa</name>
    <dbReference type="NCBI Taxonomy" id="2880"/>
    <lineage>
        <taxon>Eukaryota</taxon>
        <taxon>Sar</taxon>
        <taxon>Stramenopiles</taxon>
        <taxon>Ochrophyta</taxon>
        <taxon>PX clade</taxon>
        <taxon>Phaeophyceae</taxon>
        <taxon>Ectocarpales</taxon>
        <taxon>Ectocarpaceae</taxon>
        <taxon>Ectocarpus</taxon>
    </lineage>
</organism>
<dbReference type="InParanoid" id="D8LQA9"/>
<accession>D8LQA9</accession>
<evidence type="ECO:0000313" key="3">
    <source>
        <dbReference type="Proteomes" id="UP000002630"/>
    </source>
</evidence>
<gene>
    <name evidence="2" type="ORF">Esi_0059_0131</name>
</gene>
<dbReference type="AlphaFoldDB" id="D8LQA9"/>
<keyword evidence="1" id="KW-1133">Transmembrane helix</keyword>
<evidence type="ECO:0000313" key="2">
    <source>
        <dbReference type="EMBL" id="CBN77489.1"/>
    </source>
</evidence>
<feature type="transmembrane region" description="Helical" evidence="1">
    <location>
        <begin position="41"/>
        <end position="61"/>
    </location>
</feature>
<reference evidence="2 3" key="1">
    <citation type="journal article" date="2010" name="Nature">
        <title>The Ectocarpus genome and the independent evolution of multicellularity in brown algae.</title>
        <authorList>
            <person name="Cock J.M."/>
            <person name="Sterck L."/>
            <person name="Rouze P."/>
            <person name="Scornet D."/>
            <person name="Allen A.E."/>
            <person name="Amoutzias G."/>
            <person name="Anthouard V."/>
            <person name="Artiguenave F."/>
            <person name="Aury J.M."/>
            <person name="Badger J.H."/>
            <person name="Beszteri B."/>
            <person name="Billiau K."/>
            <person name="Bonnet E."/>
            <person name="Bothwell J.H."/>
            <person name="Bowler C."/>
            <person name="Boyen C."/>
            <person name="Brownlee C."/>
            <person name="Carrano C.J."/>
            <person name="Charrier B."/>
            <person name="Cho G.Y."/>
            <person name="Coelho S.M."/>
            <person name="Collen J."/>
            <person name="Corre E."/>
            <person name="Da Silva C."/>
            <person name="Delage L."/>
            <person name="Delaroque N."/>
            <person name="Dittami S.M."/>
            <person name="Doulbeau S."/>
            <person name="Elias M."/>
            <person name="Farnham G."/>
            <person name="Gachon C.M."/>
            <person name="Gschloessl B."/>
            <person name="Heesch S."/>
            <person name="Jabbari K."/>
            <person name="Jubin C."/>
            <person name="Kawai H."/>
            <person name="Kimura K."/>
            <person name="Kloareg B."/>
            <person name="Kupper F.C."/>
            <person name="Lang D."/>
            <person name="Le Bail A."/>
            <person name="Leblanc C."/>
            <person name="Lerouge P."/>
            <person name="Lohr M."/>
            <person name="Lopez P.J."/>
            <person name="Martens C."/>
            <person name="Maumus F."/>
            <person name="Michel G."/>
            <person name="Miranda-Saavedra D."/>
            <person name="Morales J."/>
            <person name="Moreau H."/>
            <person name="Motomura T."/>
            <person name="Nagasato C."/>
            <person name="Napoli C.A."/>
            <person name="Nelson D.R."/>
            <person name="Nyvall-Collen P."/>
            <person name="Peters A.F."/>
            <person name="Pommier C."/>
            <person name="Potin P."/>
            <person name="Poulain J."/>
            <person name="Quesneville H."/>
            <person name="Read B."/>
            <person name="Rensing S.A."/>
            <person name="Ritter A."/>
            <person name="Rousvoal S."/>
            <person name="Samanta M."/>
            <person name="Samson G."/>
            <person name="Schroeder D.C."/>
            <person name="Segurens B."/>
            <person name="Strittmatter M."/>
            <person name="Tonon T."/>
            <person name="Tregear J.W."/>
            <person name="Valentin K."/>
            <person name="von Dassow P."/>
            <person name="Yamagishi T."/>
            <person name="Van de Peer Y."/>
            <person name="Wincker P."/>
        </authorList>
    </citation>
    <scope>NUCLEOTIDE SEQUENCE [LARGE SCALE GENOMIC DNA]</scope>
    <source>
        <strain evidence="3">Ec32 / CCAP1310/4</strain>
    </source>
</reference>
<dbReference type="OrthoDB" id="10349110at2759"/>
<keyword evidence="1" id="KW-0812">Transmembrane</keyword>
<keyword evidence="1" id="KW-0472">Membrane</keyword>
<evidence type="ECO:0000256" key="1">
    <source>
        <dbReference type="SAM" id="Phobius"/>
    </source>
</evidence>